<protein>
    <submittedName>
        <fullName evidence="1">Uncharacterized protein</fullName>
    </submittedName>
</protein>
<comment type="caution">
    <text evidence="1">The sequence shown here is derived from an EMBL/GenBank/DDBJ whole genome shotgun (WGS) entry which is preliminary data.</text>
</comment>
<accession>A0ACB7X5I2</accession>
<gene>
    <name evidence="1" type="ORF">Vadar_029895</name>
</gene>
<dbReference type="EMBL" id="CM037152">
    <property type="protein sequence ID" value="KAH7835790.1"/>
    <property type="molecule type" value="Genomic_DNA"/>
</dbReference>
<evidence type="ECO:0000313" key="2">
    <source>
        <dbReference type="Proteomes" id="UP000828048"/>
    </source>
</evidence>
<keyword evidence="2" id="KW-1185">Reference proteome</keyword>
<reference evidence="1 2" key="1">
    <citation type="journal article" date="2021" name="Hortic Res">
        <title>High-quality reference genome and annotation aids understanding of berry development for evergreen blueberry (Vaccinium darrowii).</title>
        <authorList>
            <person name="Yu J."/>
            <person name="Hulse-Kemp A.M."/>
            <person name="Babiker E."/>
            <person name="Staton M."/>
        </authorList>
    </citation>
    <scope>NUCLEOTIDE SEQUENCE [LARGE SCALE GENOMIC DNA]</scope>
    <source>
        <strain evidence="2">cv. NJ 8807/NJ 8810</strain>
        <tissue evidence="1">Young leaf</tissue>
    </source>
</reference>
<organism evidence="1 2">
    <name type="scientific">Vaccinium darrowii</name>
    <dbReference type="NCBI Taxonomy" id="229202"/>
    <lineage>
        <taxon>Eukaryota</taxon>
        <taxon>Viridiplantae</taxon>
        <taxon>Streptophyta</taxon>
        <taxon>Embryophyta</taxon>
        <taxon>Tracheophyta</taxon>
        <taxon>Spermatophyta</taxon>
        <taxon>Magnoliopsida</taxon>
        <taxon>eudicotyledons</taxon>
        <taxon>Gunneridae</taxon>
        <taxon>Pentapetalae</taxon>
        <taxon>asterids</taxon>
        <taxon>Ericales</taxon>
        <taxon>Ericaceae</taxon>
        <taxon>Vaccinioideae</taxon>
        <taxon>Vaccinieae</taxon>
        <taxon>Vaccinium</taxon>
    </lineage>
</organism>
<sequence>MKREGGNTMKKFSSSYDARKDPADYWKSIMKGDPMPEKIQQLVFLQDPSSLSEEKIKKCCSSSDSINTDHFRKDLDTSPNLISYHSRAEPRN</sequence>
<dbReference type="Proteomes" id="UP000828048">
    <property type="component" value="Chromosome 2"/>
</dbReference>
<name>A0ACB7X5I2_9ERIC</name>
<proteinExistence type="predicted"/>
<evidence type="ECO:0000313" key="1">
    <source>
        <dbReference type="EMBL" id="KAH7835790.1"/>
    </source>
</evidence>